<reference evidence="3" key="1">
    <citation type="submission" date="2022-11" db="UniProtKB">
        <authorList>
            <consortium name="WormBaseParasite"/>
        </authorList>
    </citation>
    <scope>IDENTIFICATION</scope>
</reference>
<dbReference type="InterPro" id="IPR019172">
    <property type="entry name" value="Osteopetrosis-assoc_TM_1"/>
</dbReference>
<evidence type="ECO:0000256" key="1">
    <source>
        <dbReference type="SAM" id="Phobius"/>
    </source>
</evidence>
<evidence type="ECO:0000313" key="2">
    <source>
        <dbReference type="Proteomes" id="UP000887581"/>
    </source>
</evidence>
<dbReference type="GO" id="GO:0005829">
    <property type="term" value="C:cytosol"/>
    <property type="evidence" value="ECO:0007669"/>
    <property type="project" value="TreeGrafter"/>
</dbReference>
<keyword evidence="1" id="KW-0472">Membrane</keyword>
<protein>
    <submittedName>
        <fullName evidence="3">C2H2-type domain-containing protein</fullName>
    </submittedName>
</protein>
<accession>A0A915PMB2</accession>
<dbReference type="Proteomes" id="UP000887581">
    <property type="component" value="Unplaced"/>
</dbReference>
<dbReference type="PANTHER" id="PTHR15644:SF2">
    <property type="entry name" value="OSTEOPETROSIS-ASSOCIATED TRANSMEMBRANE PROTEIN 1"/>
    <property type="match status" value="1"/>
</dbReference>
<feature type="transmembrane region" description="Helical" evidence="1">
    <location>
        <begin position="223"/>
        <end position="243"/>
    </location>
</feature>
<proteinExistence type="predicted"/>
<dbReference type="PANTHER" id="PTHR15644">
    <property type="entry name" value="OSTEOPETROSIS ASSOCIATED TRANSMEMBRANE PROTEIN 1"/>
    <property type="match status" value="1"/>
</dbReference>
<organism evidence="2 3">
    <name type="scientific">Setaria digitata</name>
    <dbReference type="NCBI Taxonomy" id="48799"/>
    <lineage>
        <taxon>Eukaryota</taxon>
        <taxon>Metazoa</taxon>
        <taxon>Ecdysozoa</taxon>
        <taxon>Nematoda</taxon>
        <taxon>Chromadorea</taxon>
        <taxon>Rhabditida</taxon>
        <taxon>Spirurina</taxon>
        <taxon>Spiruromorpha</taxon>
        <taxon>Filarioidea</taxon>
        <taxon>Setariidae</taxon>
        <taxon>Setaria</taxon>
    </lineage>
</organism>
<dbReference type="WBParaSite" id="sdigi.contig150.g5274.t1">
    <property type="protein sequence ID" value="sdigi.contig150.g5274.t1"/>
    <property type="gene ID" value="sdigi.contig150.g5274"/>
</dbReference>
<dbReference type="AlphaFoldDB" id="A0A915PMB2"/>
<name>A0A915PMB2_9BILA</name>
<evidence type="ECO:0000313" key="3">
    <source>
        <dbReference type="WBParaSite" id="sdigi.contig150.g5274.t1"/>
    </source>
</evidence>
<dbReference type="Pfam" id="PF09777">
    <property type="entry name" value="OSTMP1"/>
    <property type="match status" value="1"/>
</dbReference>
<keyword evidence="2" id="KW-1185">Reference proteome</keyword>
<sequence length="288" mass="33676">MIVWSWSHVTANDEPVDYPWDLNGACQPYIEKFAETSSKMIHCAMTYSSPPKICTYCTEQYVALKHIEYELHKLKHIFSRDNISCDRVIFENYLISYVEEISSTVTQKMWENSRCSSCVNITWNFETNATDYAYYNNTIVFQNKLYEWRRCVSNSSFVQNNRSAICDECLSSFNELFQFYWRIYVSPGVSFCLDVETTMNDTMNLWHNVWQCQDDQAEELRDWTLLGCSLTVLIIITVFFYAGSYIQSPEIQRHLVQYSSLEAPQGLRSRLLTSSTSGRLYTEQTTSA</sequence>
<keyword evidence="1" id="KW-1133">Transmembrane helix</keyword>
<keyword evidence="1" id="KW-0812">Transmembrane</keyword>